<dbReference type="FunFam" id="3.10.20.30:FF:000001">
    <property type="entry name" value="Ribosome-binding ATPase YchF"/>
    <property type="match status" value="1"/>
</dbReference>
<dbReference type="PANTHER" id="PTHR23305:SF18">
    <property type="entry name" value="OBG-TYPE G DOMAIN-CONTAINING PROTEIN"/>
    <property type="match status" value="1"/>
</dbReference>
<dbReference type="CDD" id="cd01900">
    <property type="entry name" value="YchF"/>
    <property type="match status" value="1"/>
</dbReference>
<dbReference type="InterPro" id="IPR012676">
    <property type="entry name" value="TGS-like"/>
</dbReference>
<reference evidence="7 8" key="1">
    <citation type="journal article" date="2016" name="Nat. Commun.">
        <title>Thousands of microbial genomes shed light on interconnected biogeochemical processes in an aquifer system.</title>
        <authorList>
            <person name="Anantharaman K."/>
            <person name="Brown C.T."/>
            <person name="Hug L.A."/>
            <person name="Sharon I."/>
            <person name="Castelle C.J."/>
            <person name="Probst A.J."/>
            <person name="Thomas B.C."/>
            <person name="Singh A."/>
            <person name="Wilkins M.J."/>
            <person name="Karaoz U."/>
            <person name="Brodie E.L."/>
            <person name="Williams K.H."/>
            <person name="Hubbard S.S."/>
            <person name="Banfield J.F."/>
        </authorList>
    </citation>
    <scope>NUCLEOTIDE SEQUENCE [LARGE SCALE GENOMIC DNA]</scope>
</reference>
<keyword evidence="2 5" id="KW-0547">Nucleotide-binding</keyword>
<dbReference type="PANTHER" id="PTHR23305">
    <property type="entry name" value="OBG GTPASE FAMILY"/>
    <property type="match status" value="1"/>
</dbReference>
<evidence type="ECO:0000259" key="6">
    <source>
        <dbReference type="PROSITE" id="PS51710"/>
    </source>
</evidence>
<dbReference type="InterPro" id="IPR023192">
    <property type="entry name" value="TGS-like_dom_sf"/>
</dbReference>
<dbReference type="InterPro" id="IPR013029">
    <property type="entry name" value="YchF_C"/>
</dbReference>
<dbReference type="Gene3D" id="1.10.150.300">
    <property type="entry name" value="TGS-like domain"/>
    <property type="match status" value="1"/>
</dbReference>
<dbReference type="GO" id="GO:0005737">
    <property type="term" value="C:cytoplasm"/>
    <property type="evidence" value="ECO:0007669"/>
    <property type="project" value="TreeGrafter"/>
</dbReference>
<dbReference type="PRINTS" id="PR00326">
    <property type="entry name" value="GTP1OBG"/>
</dbReference>
<evidence type="ECO:0000256" key="4">
    <source>
        <dbReference type="ARBA" id="ARBA00022842"/>
    </source>
</evidence>
<dbReference type="GO" id="GO:0005524">
    <property type="term" value="F:ATP binding"/>
    <property type="evidence" value="ECO:0007669"/>
    <property type="project" value="UniProtKB-UniRule"/>
</dbReference>
<sequence length="369" mass="41331">MNLSIGIVGLPNVGKSTLFNALTKKSVPAENYPFCTIDPSVGIIPVPDERLEKLNEFSKSKKKIPAVIEFVDIAGLVKGASKGEGKGNAFLQHIRECDAIAEVVRIFEDQNILHVEAEIDPLRDIQIINLELILKDLETVSKRLGSLEKDLKRGDKNAALEGSGLQKVLKVLEDEKMAITVFDELDEKEKPFVINSQLLTSKPILYVLNKKAGGKNLDHDTNTDERWTKLMKFFEENKAKYILVDANIENELKEFEGEEKESFRKELGANSDGVGNLIISSYELLGLETFFTTGEDETRGWTIKRNSTAPIAGTAIHTDFRDKFIRAEVIEWNKLLEVGSYASAREKGLLRTEGKEYVVKDGDVIEFKI</sequence>
<dbReference type="NCBIfam" id="TIGR00092">
    <property type="entry name" value="redox-regulated ATPase YchF"/>
    <property type="match status" value="1"/>
</dbReference>
<accession>A0A1G2TYW1</accession>
<dbReference type="AlphaFoldDB" id="A0A1G2TYW1"/>
<evidence type="ECO:0000256" key="2">
    <source>
        <dbReference type="ARBA" id="ARBA00022741"/>
    </source>
</evidence>
<dbReference type="PROSITE" id="PS51710">
    <property type="entry name" value="G_OBG"/>
    <property type="match status" value="1"/>
</dbReference>
<dbReference type="PIRSF" id="PIRSF006641">
    <property type="entry name" value="CHP00092"/>
    <property type="match status" value="1"/>
</dbReference>
<dbReference type="Gene3D" id="3.40.50.300">
    <property type="entry name" value="P-loop containing nucleotide triphosphate hydrolases"/>
    <property type="match status" value="1"/>
</dbReference>
<dbReference type="InterPro" id="IPR027417">
    <property type="entry name" value="P-loop_NTPase"/>
</dbReference>
<dbReference type="Pfam" id="PF01926">
    <property type="entry name" value="MMR_HSR1"/>
    <property type="match status" value="1"/>
</dbReference>
<dbReference type="SUPFAM" id="SSF81271">
    <property type="entry name" value="TGS-like"/>
    <property type="match status" value="1"/>
</dbReference>
<dbReference type="EMBL" id="MHWA01000002">
    <property type="protein sequence ID" value="OHB02505.1"/>
    <property type="molecule type" value="Genomic_DNA"/>
</dbReference>
<dbReference type="InterPro" id="IPR031167">
    <property type="entry name" value="G_OBG"/>
</dbReference>
<keyword evidence="3 5" id="KW-0067">ATP-binding</keyword>
<keyword evidence="4" id="KW-0460">Magnesium</keyword>
<proteinExistence type="inferred from homology"/>
<dbReference type="GO" id="GO:0016887">
    <property type="term" value="F:ATP hydrolysis activity"/>
    <property type="evidence" value="ECO:0007669"/>
    <property type="project" value="UniProtKB-UniRule"/>
</dbReference>
<feature type="domain" description="OBG-type G" evidence="6">
    <location>
        <begin position="3"/>
        <end position="264"/>
    </location>
</feature>
<name>A0A1G2TYW1_9BACT</name>
<dbReference type="Gene3D" id="3.10.20.30">
    <property type="match status" value="1"/>
</dbReference>
<organism evidence="7 8">
    <name type="scientific">Candidatus Zambryskibacteria bacterium RIFCSPLOWO2_01_FULL_35_19</name>
    <dbReference type="NCBI Taxonomy" id="1802757"/>
    <lineage>
        <taxon>Bacteria</taxon>
        <taxon>Candidatus Zambryskiibacteriota</taxon>
    </lineage>
</organism>
<dbReference type="GO" id="GO:0005525">
    <property type="term" value="F:GTP binding"/>
    <property type="evidence" value="ECO:0007669"/>
    <property type="project" value="InterPro"/>
</dbReference>
<dbReference type="SUPFAM" id="SSF52540">
    <property type="entry name" value="P-loop containing nucleoside triphosphate hydrolases"/>
    <property type="match status" value="1"/>
</dbReference>
<comment type="function">
    <text evidence="5">ATPase that binds to both the 70S ribosome and the 50S ribosomal subunit in a nucleotide-independent manner.</text>
</comment>
<dbReference type="Pfam" id="PF06071">
    <property type="entry name" value="YchF-GTPase_C"/>
    <property type="match status" value="1"/>
</dbReference>
<feature type="binding site" evidence="5">
    <location>
        <begin position="12"/>
        <end position="17"/>
    </location>
    <ligand>
        <name>ATP</name>
        <dbReference type="ChEBI" id="CHEBI:30616"/>
    </ligand>
</feature>
<dbReference type="Proteomes" id="UP000178404">
    <property type="component" value="Unassembled WGS sequence"/>
</dbReference>
<evidence type="ECO:0000313" key="8">
    <source>
        <dbReference type="Proteomes" id="UP000178404"/>
    </source>
</evidence>
<keyword evidence="1" id="KW-0479">Metal-binding</keyword>
<dbReference type="GO" id="GO:0046872">
    <property type="term" value="F:metal ion binding"/>
    <property type="evidence" value="ECO:0007669"/>
    <property type="project" value="UniProtKB-KW"/>
</dbReference>
<comment type="caution">
    <text evidence="7">The sequence shown here is derived from an EMBL/GenBank/DDBJ whole genome shotgun (WGS) entry which is preliminary data.</text>
</comment>
<comment type="similarity">
    <text evidence="5">Belongs to the TRAFAC class OBG-HflX-like GTPase superfamily. OBG GTPase family. YchF/OLA1 subfamily.</text>
</comment>
<evidence type="ECO:0000256" key="5">
    <source>
        <dbReference type="HAMAP-Rule" id="MF_00944"/>
    </source>
</evidence>
<evidence type="ECO:0000256" key="3">
    <source>
        <dbReference type="ARBA" id="ARBA00022840"/>
    </source>
</evidence>
<dbReference type="InterPro" id="IPR012675">
    <property type="entry name" value="Beta-grasp_dom_sf"/>
</dbReference>
<evidence type="ECO:0000256" key="1">
    <source>
        <dbReference type="ARBA" id="ARBA00022723"/>
    </source>
</evidence>
<dbReference type="FunFam" id="1.10.150.300:FF:000001">
    <property type="entry name" value="Ribosome-binding ATPase YchF"/>
    <property type="match status" value="1"/>
</dbReference>
<dbReference type="HAMAP" id="MF_00944">
    <property type="entry name" value="YchF_OLA1_ATPase"/>
    <property type="match status" value="1"/>
</dbReference>
<dbReference type="InterPro" id="IPR041706">
    <property type="entry name" value="YchF_N"/>
</dbReference>
<dbReference type="GO" id="GO:0043023">
    <property type="term" value="F:ribosomal large subunit binding"/>
    <property type="evidence" value="ECO:0007669"/>
    <property type="project" value="UniProtKB-UniRule"/>
</dbReference>
<gene>
    <name evidence="5" type="primary">ychF</name>
    <name evidence="7" type="ORF">A3A90_01465</name>
</gene>
<evidence type="ECO:0000313" key="7">
    <source>
        <dbReference type="EMBL" id="OHB02505.1"/>
    </source>
</evidence>
<dbReference type="InterPro" id="IPR004396">
    <property type="entry name" value="ATPase_YchF/OLA1"/>
</dbReference>
<dbReference type="InterPro" id="IPR006073">
    <property type="entry name" value="GTP-bd"/>
</dbReference>
<protein>
    <recommendedName>
        <fullName evidence="5">Ribosome-binding ATPase YchF</fullName>
    </recommendedName>
</protein>